<evidence type="ECO:0000313" key="1">
    <source>
        <dbReference type="EMBL" id="JAD92064.1"/>
    </source>
</evidence>
<dbReference type="AlphaFoldDB" id="A0A0A9DU25"/>
<name>A0A0A9DU25_ARUDO</name>
<accession>A0A0A9DU25</accession>
<reference evidence="1" key="1">
    <citation type="submission" date="2014-09" db="EMBL/GenBank/DDBJ databases">
        <authorList>
            <person name="Magalhaes I.L.F."/>
            <person name="Oliveira U."/>
            <person name="Santos F.R."/>
            <person name="Vidigal T.H.D.A."/>
            <person name="Brescovit A.D."/>
            <person name="Santos A.J."/>
        </authorList>
    </citation>
    <scope>NUCLEOTIDE SEQUENCE</scope>
    <source>
        <tissue evidence="1">Shoot tissue taken approximately 20 cm above the soil surface</tissue>
    </source>
</reference>
<sequence>MSDIVDFSILCCSTIASTAAFACSNWVFDSLSFFSKRLALSDF</sequence>
<organism evidence="1">
    <name type="scientific">Arundo donax</name>
    <name type="common">Giant reed</name>
    <name type="synonym">Donax arundinaceus</name>
    <dbReference type="NCBI Taxonomy" id="35708"/>
    <lineage>
        <taxon>Eukaryota</taxon>
        <taxon>Viridiplantae</taxon>
        <taxon>Streptophyta</taxon>
        <taxon>Embryophyta</taxon>
        <taxon>Tracheophyta</taxon>
        <taxon>Spermatophyta</taxon>
        <taxon>Magnoliopsida</taxon>
        <taxon>Liliopsida</taxon>
        <taxon>Poales</taxon>
        <taxon>Poaceae</taxon>
        <taxon>PACMAD clade</taxon>
        <taxon>Arundinoideae</taxon>
        <taxon>Arundineae</taxon>
        <taxon>Arundo</taxon>
    </lineage>
</organism>
<dbReference type="EMBL" id="GBRH01205831">
    <property type="protein sequence ID" value="JAD92064.1"/>
    <property type="molecule type" value="Transcribed_RNA"/>
</dbReference>
<protein>
    <submittedName>
        <fullName evidence="1">Uncharacterized protein</fullName>
    </submittedName>
</protein>
<proteinExistence type="predicted"/>
<reference evidence="1" key="2">
    <citation type="journal article" date="2015" name="Data Brief">
        <title>Shoot transcriptome of the giant reed, Arundo donax.</title>
        <authorList>
            <person name="Barrero R.A."/>
            <person name="Guerrero F.D."/>
            <person name="Moolhuijzen P."/>
            <person name="Goolsby J.A."/>
            <person name="Tidwell J."/>
            <person name="Bellgard S.E."/>
            <person name="Bellgard M.I."/>
        </authorList>
    </citation>
    <scope>NUCLEOTIDE SEQUENCE</scope>
    <source>
        <tissue evidence="1">Shoot tissue taken approximately 20 cm above the soil surface</tissue>
    </source>
</reference>